<reference evidence="4 5" key="1">
    <citation type="journal article" date="2019" name="Sci. Rep.">
        <title>Comparative genomics of chytrid fungi reveal insights into the obligate biotrophic and pathogenic lifestyle of Synchytrium endobioticum.</title>
        <authorList>
            <person name="van de Vossenberg B.T.L.H."/>
            <person name="Warris S."/>
            <person name="Nguyen H.D.T."/>
            <person name="van Gent-Pelzer M.P.E."/>
            <person name="Joly D.L."/>
            <person name="van de Geest H.C."/>
            <person name="Bonants P.J.M."/>
            <person name="Smith D.S."/>
            <person name="Levesque C.A."/>
            <person name="van der Lee T.A.J."/>
        </authorList>
    </citation>
    <scope>NUCLEOTIDE SEQUENCE [LARGE SCALE GENOMIC DNA]</scope>
    <source>
        <strain evidence="4 5">JEL517</strain>
    </source>
</reference>
<dbReference type="Gene3D" id="3.40.50.720">
    <property type="entry name" value="NAD(P)-binding Rossmann-like Domain"/>
    <property type="match status" value="1"/>
</dbReference>
<dbReference type="GO" id="GO:0006633">
    <property type="term" value="P:fatty acid biosynthetic process"/>
    <property type="evidence" value="ECO:0007669"/>
    <property type="project" value="TreeGrafter"/>
</dbReference>
<dbReference type="EMBL" id="QEAO01000002">
    <property type="protein sequence ID" value="TPX37483.1"/>
    <property type="molecule type" value="Genomic_DNA"/>
</dbReference>
<evidence type="ECO:0000256" key="1">
    <source>
        <dbReference type="ARBA" id="ARBA00006484"/>
    </source>
</evidence>
<dbReference type="Pfam" id="PF13561">
    <property type="entry name" value="adh_short_C2"/>
    <property type="match status" value="1"/>
</dbReference>
<sequence length="144" mass="15147">MSPEKIESVLKTNLLGSILVTRAFVRGMLKTRRGCIINVTSVVGLMGSSGQSVYASSKAGVLGFTRSLAREVGSRNIQVNAIAPGMIETDMTNSLSDDVKASLLLRIPTGRFGRVDEVAHAAVFLVDATYVNGQCLNVCGGLSA</sequence>
<dbReference type="SUPFAM" id="SSF51735">
    <property type="entry name" value="NAD(P)-binding Rossmann-fold domains"/>
    <property type="match status" value="1"/>
</dbReference>
<evidence type="ECO:0008006" key="6">
    <source>
        <dbReference type="Google" id="ProtNLM"/>
    </source>
</evidence>
<dbReference type="RefSeq" id="XP_031027394.1">
    <property type="nucleotide sequence ID" value="XM_031166633.1"/>
</dbReference>
<comment type="caution">
    <text evidence="4">The sequence shown here is derived from an EMBL/GenBank/DDBJ whole genome shotgun (WGS) entry which is preliminary data.</text>
</comment>
<dbReference type="GO" id="GO:0016616">
    <property type="term" value="F:oxidoreductase activity, acting on the CH-OH group of donors, NAD or NADP as acceptor"/>
    <property type="evidence" value="ECO:0007669"/>
    <property type="project" value="TreeGrafter"/>
</dbReference>
<dbReference type="PRINTS" id="PR00080">
    <property type="entry name" value="SDRFAMILY"/>
</dbReference>
<evidence type="ECO:0000256" key="2">
    <source>
        <dbReference type="ARBA" id="ARBA00022857"/>
    </source>
</evidence>
<accession>A0A507CIJ5</accession>
<keyword evidence="3" id="KW-0560">Oxidoreductase</keyword>
<dbReference type="PRINTS" id="PR00081">
    <property type="entry name" value="GDHRDH"/>
</dbReference>
<comment type="similarity">
    <text evidence="1">Belongs to the short-chain dehydrogenases/reductases (SDR) family.</text>
</comment>
<evidence type="ECO:0000256" key="3">
    <source>
        <dbReference type="ARBA" id="ARBA00023002"/>
    </source>
</evidence>
<proteinExistence type="inferred from homology"/>
<dbReference type="PANTHER" id="PTHR42760:SF133">
    <property type="entry name" value="3-OXOACYL-[ACYL-CARRIER-PROTEIN] REDUCTASE"/>
    <property type="match status" value="1"/>
</dbReference>
<dbReference type="AlphaFoldDB" id="A0A507CIJ5"/>
<evidence type="ECO:0000313" key="4">
    <source>
        <dbReference type="EMBL" id="TPX37483.1"/>
    </source>
</evidence>
<keyword evidence="2" id="KW-0521">NADP</keyword>
<dbReference type="OrthoDB" id="1393670at2759"/>
<dbReference type="PROSITE" id="PS00061">
    <property type="entry name" value="ADH_SHORT"/>
    <property type="match status" value="1"/>
</dbReference>
<dbReference type="InterPro" id="IPR020904">
    <property type="entry name" value="Sc_DH/Rdtase_CS"/>
</dbReference>
<organism evidence="4 5">
    <name type="scientific">Synchytrium microbalum</name>
    <dbReference type="NCBI Taxonomy" id="1806994"/>
    <lineage>
        <taxon>Eukaryota</taxon>
        <taxon>Fungi</taxon>
        <taxon>Fungi incertae sedis</taxon>
        <taxon>Chytridiomycota</taxon>
        <taxon>Chytridiomycota incertae sedis</taxon>
        <taxon>Chytridiomycetes</taxon>
        <taxon>Synchytriales</taxon>
        <taxon>Synchytriaceae</taxon>
        <taxon>Synchytrium</taxon>
    </lineage>
</organism>
<dbReference type="PANTHER" id="PTHR42760">
    <property type="entry name" value="SHORT-CHAIN DEHYDROGENASES/REDUCTASES FAMILY MEMBER"/>
    <property type="match status" value="1"/>
</dbReference>
<dbReference type="GO" id="GO:0048038">
    <property type="term" value="F:quinone binding"/>
    <property type="evidence" value="ECO:0007669"/>
    <property type="project" value="TreeGrafter"/>
</dbReference>
<dbReference type="Proteomes" id="UP000319731">
    <property type="component" value="Unassembled WGS sequence"/>
</dbReference>
<dbReference type="STRING" id="1806994.A0A507CIJ5"/>
<dbReference type="InterPro" id="IPR002347">
    <property type="entry name" value="SDR_fam"/>
</dbReference>
<keyword evidence="5" id="KW-1185">Reference proteome</keyword>
<protein>
    <recommendedName>
        <fullName evidence="6">3-oxoacyl-[acyl-carrier-protein] reductase</fullName>
    </recommendedName>
</protein>
<dbReference type="GeneID" id="42001930"/>
<evidence type="ECO:0000313" key="5">
    <source>
        <dbReference type="Proteomes" id="UP000319731"/>
    </source>
</evidence>
<dbReference type="InterPro" id="IPR036291">
    <property type="entry name" value="NAD(P)-bd_dom_sf"/>
</dbReference>
<gene>
    <name evidence="4" type="ORF">SmJEL517_g00704</name>
</gene>
<name>A0A507CIJ5_9FUNG</name>